<feature type="region of interest" description="Disordered" evidence="7">
    <location>
        <begin position="187"/>
        <end position="216"/>
    </location>
</feature>
<evidence type="ECO:0000259" key="8">
    <source>
        <dbReference type="Pfam" id="PF13873"/>
    </source>
</evidence>
<comment type="caution">
    <text evidence="9">The sequence shown here is derived from an EMBL/GenBank/DDBJ whole genome shotgun (WGS) entry which is preliminary data.</text>
</comment>
<protein>
    <recommendedName>
        <fullName evidence="2">Regulatory protein zeste</fullName>
    </recommendedName>
</protein>
<dbReference type="Pfam" id="PF13873">
    <property type="entry name" value="Myb_DNA-bind_5"/>
    <property type="match status" value="1"/>
</dbReference>
<evidence type="ECO:0000256" key="7">
    <source>
        <dbReference type="SAM" id="MobiDB-lite"/>
    </source>
</evidence>
<evidence type="ECO:0000256" key="3">
    <source>
        <dbReference type="ARBA" id="ARBA00023015"/>
    </source>
</evidence>
<feature type="coiled-coil region" evidence="6">
    <location>
        <begin position="221"/>
        <end position="248"/>
    </location>
</feature>
<proteinExistence type="predicted"/>
<evidence type="ECO:0000256" key="5">
    <source>
        <dbReference type="ARBA" id="ARBA00025466"/>
    </source>
</evidence>
<evidence type="ECO:0000256" key="6">
    <source>
        <dbReference type="SAM" id="Coils"/>
    </source>
</evidence>
<keyword evidence="3" id="KW-0805">Transcription regulation</keyword>
<dbReference type="InterPro" id="IPR028002">
    <property type="entry name" value="Myb_DNA-bind_5"/>
</dbReference>
<evidence type="ECO:0000313" key="9">
    <source>
        <dbReference type="EMBL" id="CAK1604081.1"/>
    </source>
</evidence>
<feature type="region of interest" description="Disordered" evidence="7">
    <location>
        <begin position="90"/>
        <end position="110"/>
    </location>
</feature>
<evidence type="ECO:0000256" key="4">
    <source>
        <dbReference type="ARBA" id="ARBA00023163"/>
    </source>
</evidence>
<comment type="function">
    <text evidence="5">Involved in transvection phenomena (= synapsis-dependent gene expression), where the synaptic pairing of chromosomes carrying genes with which zeste interacts influences the expression of these genes. Zeste binds to DNA and stimulates transcription from a nearby promoter.</text>
</comment>
<organism evidence="9 10">
    <name type="scientific">Parnassius mnemosyne</name>
    <name type="common">clouded apollo</name>
    <dbReference type="NCBI Taxonomy" id="213953"/>
    <lineage>
        <taxon>Eukaryota</taxon>
        <taxon>Metazoa</taxon>
        <taxon>Ecdysozoa</taxon>
        <taxon>Arthropoda</taxon>
        <taxon>Hexapoda</taxon>
        <taxon>Insecta</taxon>
        <taxon>Pterygota</taxon>
        <taxon>Neoptera</taxon>
        <taxon>Endopterygota</taxon>
        <taxon>Lepidoptera</taxon>
        <taxon>Glossata</taxon>
        <taxon>Ditrysia</taxon>
        <taxon>Papilionoidea</taxon>
        <taxon>Papilionidae</taxon>
        <taxon>Parnassiinae</taxon>
        <taxon>Parnassini</taxon>
        <taxon>Parnassius</taxon>
        <taxon>Driopa</taxon>
    </lineage>
</organism>
<evidence type="ECO:0000256" key="2">
    <source>
        <dbReference type="ARBA" id="ARBA00016807"/>
    </source>
</evidence>
<keyword evidence="6" id="KW-0175">Coiled coil</keyword>
<name>A0AAV1MCR0_9NEOP</name>
<feature type="domain" description="Myb/SANT-like DNA-binding" evidence="8">
    <location>
        <begin position="11"/>
        <end position="85"/>
    </location>
</feature>
<keyword evidence="10" id="KW-1185">Reference proteome</keyword>
<keyword evidence="4" id="KW-0804">Transcription</keyword>
<reference evidence="9 10" key="1">
    <citation type="submission" date="2023-11" db="EMBL/GenBank/DDBJ databases">
        <authorList>
            <person name="Hedman E."/>
            <person name="Englund M."/>
            <person name="Stromberg M."/>
            <person name="Nyberg Akerstrom W."/>
            <person name="Nylinder S."/>
            <person name="Jareborg N."/>
            <person name="Kallberg Y."/>
            <person name="Kronander E."/>
        </authorList>
    </citation>
    <scope>NUCLEOTIDE SEQUENCE [LARGE SCALE GENOMIC DNA]</scope>
</reference>
<gene>
    <name evidence="9" type="ORF">PARMNEM_LOCUS22360</name>
</gene>
<accession>A0AAV1MCR0</accession>
<sequence length="268" mass="30742">MENSTSKKRQRSENWREEDKYLLMDLVRERVSVIENKNTDTNTNSKKLAKWADLLCSFNSMCKGGTRILPQLKAQWCMIKMAKKKIKSVERKNLLQTSGGPPPKTNPENADDICSLLPNEFVIDTNEFDSDEINQIGEPLQNEIKVDEITKLVNIENKTSDIDTMSTVKDVTVDILQDVQNTQEVVSIGSPPKPLFTPSKKPVRKHKSEKKTSDHAASIANTEIECRKEVHQAQMANEERKARNLDLEETLIKIKIEYYKRKLQVLEK</sequence>
<dbReference type="PANTHER" id="PTHR21411">
    <property type="entry name" value="APONTIC"/>
    <property type="match status" value="1"/>
</dbReference>
<evidence type="ECO:0000256" key="1">
    <source>
        <dbReference type="ARBA" id="ARBA00011764"/>
    </source>
</evidence>
<dbReference type="Proteomes" id="UP001314205">
    <property type="component" value="Unassembled WGS sequence"/>
</dbReference>
<dbReference type="PANTHER" id="PTHR21411:SF0">
    <property type="entry name" value="REGULATORY PROTEIN ZESTE"/>
    <property type="match status" value="1"/>
</dbReference>
<comment type="subunit">
    <text evidence="1">Self-associates forming complexes of several hundred monomers.</text>
</comment>
<dbReference type="AlphaFoldDB" id="A0AAV1MCR0"/>
<dbReference type="EMBL" id="CAVLGL010000159">
    <property type="protein sequence ID" value="CAK1604081.1"/>
    <property type="molecule type" value="Genomic_DNA"/>
</dbReference>
<evidence type="ECO:0000313" key="10">
    <source>
        <dbReference type="Proteomes" id="UP001314205"/>
    </source>
</evidence>